<evidence type="ECO:0000256" key="1">
    <source>
        <dbReference type="SAM" id="SignalP"/>
    </source>
</evidence>
<evidence type="ECO:0000313" key="3">
    <source>
        <dbReference type="Proteomes" id="UP000321749"/>
    </source>
</evidence>
<keyword evidence="3" id="KW-1185">Reference proteome</keyword>
<dbReference type="Proteomes" id="UP000321749">
    <property type="component" value="Unassembled WGS sequence"/>
</dbReference>
<dbReference type="PROSITE" id="PS51257">
    <property type="entry name" value="PROKAR_LIPOPROTEIN"/>
    <property type="match status" value="1"/>
</dbReference>
<accession>A0AA87RE65</accession>
<keyword evidence="1" id="KW-0732">Signal</keyword>
<feature type="signal peptide" evidence="1">
    <location>
        <begin position="1"/>
        <end position="19"/>
    </location>
</feature>
<feature type="chain" id="PRO_5041743880" description="Lipoprotein" evidence="1">
    <location>
        <begin position="20"/>
        <end position="158"/>
    </location>
</feature>
<dbReference type="EMBL" id="BJUU01000018">
    <property type="protein sequence ID" value="GEK81052.1"/>
    <property type="molecule type" value="Genomic_DNA"/>
</dbReference>
<sequence>MRRFAIRAAAVIAATLVLAGCAGTEQEQRGPEGPNGYSLSATFDDGSMLWWDRSPESGLTDLIVTDSTGFRSGTCLSGEPLYCVAGPSEAQVVLVIAPEGAERAVMSWFGEDVELVRGETSGEGAPPVFGGVMPPPADLEAGYHLEVLDGAGEVVFTS</sequence>
<dbReference type="AlphaFoldDB" id="A0AA87RE65"/>
<evidence type="ECO:0000313" key="2">
    <source>
        <dbReference type="EMBL" id="GEK81052.1"/>
    </source>
</evidence>
<evidence type="ECO:0008006" key="4">
    <source>
        <dbReference type="Google" id="ProtNLM"/>
    </source>
</evidence>
<name>A0AA87RE65_9MICO</name>
<dbReference type="RefSeq" id="WP_146795902.1">
    <property type="nucleotide sequence ID" value="NZ_BJUU01000018.1"/>
</dbReference>
<protein>
    <recommendedName>
        <fullName evidence="4">Lipoprotein</fullName>
    </recommendedName>
</protein>
<reference evidence="2 3" key="1">
    <citation type="submission" date="2019-07" db="EMBL/GenBank/DDBJ databases">
        <title>Whole genome shotgun sequence of Agrococcus baldri NBRC 103055.</title>
        <authorList>
            <person name="Hosoyama A."/>
            <person name="Uohara A."/>
            <person name="Ohji S."/>
            <person name="Ichikawa N."/>
        </authorList>
    </citation>
    <scope>NUCLEOTIDE SEQUENCE [LARGE SCALE GENOMIC DNA]</scope>
    <source>
        <strain evidence="2 3">NBRC 103055</strain>
    </source>
</reference>
<proteinExistence type="predicted"/>
<gene>
    <name evidence="2" type="ORF">ABA31_24030</name>
</gene>
<comment type="caution">
    <text evidence="2">The sequence shown here is derived from an EMBL/GenBank/DDBJ whole genome shotgun (WGS) entry which is preliminary data.</text>
</comment>
<organism evidence="2 3">
    <name type="scientific">Agrococcus baldri</name>
    <dbReference type="NCBI Taxonomy" id="153730"/>
    <lineage>
        <taxon>Bacteria</taxon>
        <taxon>Bacillati</taxon>
        <taxon>Actinomycetota</taxon>
        <taxon>Actinomycetes</taxon>
        <taxon>Micrococcales</taxon>
        <taxon>Microbacteriaceae</taxon>
        <taxon>Agrococcus</taxon>
    </lineage>
</organism>